<gene>
    <name evidence="2" type="ORF">HHI36_007327</name>
</gene>
<reference evidence="2 3" key="1">
    <citation type="journal article" date="2021" name="BMC Biol.">
        <title>Horizontally acquired antibacterial genes associated with adaptive radiation of ladybird beetles.</title>
        <authorList>
            <person name="Li H.S."/>
            <person name="Tang X.F."/>
            <person name="Huang Y.H."/>
            <person name="Xu Z.Y."/>
            <person name="Chen M.L."/>
            <person name="Du X.Y."/>
            <person name="Qiu B.Y."/>
            <person name="Chen P.T."/>
            <person name="Zhang W."/>
            <person name="Slipinski A."/>
            <person name="Escalona H.E."/>
            <person name="Waterhouse R.M."/>
            <person name="Zwick A."/>
            <person name="Pang H."/>
        </authorList>
    </citation>
    <scope>NUCLEOTIDE SEQUENCE [LARGE SCALE GENOMIC DNA]</scope>
    <source>
        <strain evidence="2">SYSU2018</strain>
    </source>
</reference>
<protein>
    <submittedName>
        <fullName evidence="2">Uncharacterized protein</fullName>
    </submittedName>
</protein>
<evidence type="ECO:0000313" key="2">
    <source>
        <dbReference type="EMBL" id="KAL3268202.1"/>
    </source>
</evidence>
<dbReference type="EMBL" id="JABFTP020000021">
    <property type="protein sequence ID" value="KAL3268202.1"/>
    <property type="molecule type" value="Genomic_DNA"/>
</dbReference>
<feature type="region of interest" description="Disordered" evidence="1">
    <location>
        <begin position="127"/>
        <end position="150"/>
    </location>
</feature>
<dbReference type="AlphaFoldDB" id="A0ABD2MPB2"/>
<comment type="caution">
    <text evidence="2">The sequence shown here is derived from an EMBL/GenBank/DDBJ whole genome shotgun (WGS) entry which is preliminary data.</text>
</comment>
<proteinExistence type="predicted"/>
<evidence type="ECO:0000256" key="1">
    <source>
        <dbReference type="SAM" id="MobiDB-lite"/>
    </source>
</evidence>
<evidence type="ECO:0000313" key="3">
    <source>
        <dbReference type="Proteomes" id="UP001516400"/>
    </source>
</evidence>
<accession>A0ABD2MPB2</accession>
<keyword evidence="3" id="KW-1185">Reference proteome</keyword>
<sequence length="150" mass="17340">MCYLEGILILLNKEILNDFRVLTKDPISNIQDRAKYVLTRIKQFSEDLNAEIQSDWVLSYTNAVSENTWQKIDSYIAEQLEHVQSNCDNVEKVDTNLNESKMDGEASQQVENVEFVEKLEVFPSDPLKSETMNVDEMESVDEEKIKETKA</sequence>
<dbReference type="Proteomes" id="UP001516400">
    <property type="component" value="Unassembled WGS sequence"/>
</dbReference>
<organism evidence="2 3">
    <name type="scientific">Cryptolaemus montrouzieri</name>
    <dbReference type="NCBI Taxonomy" id="559131"/>
    <lineage>
        <taxon>Eukaryota</taxon>
        <taxon>Metazoa</taxon>
        <taxon>Ecdysozoa</taxon>
        <taxon>Arthropoda</taxon>
        <taxon>Hexapoda</taxon>
        <taxon>Insecta</taxon>
        <taxon>Pterygota</taxon>
        <taxon>Neoptera</taxon>
        <taxon>Endopterygota</taxon>
        <taxon>Coleoptera</taxon>
        <taxon>Polyphaga</taxon>
        <taxon>Cucujiformia</taxon>
        <taxon>Coccinelloidea</taxon>
        <taxon>Coccinellidae</taxon>
        <taxon>Scymninae</taxon>
        <taxon>Scymnini</taxon>
        <taxon>Cryptolaemus</taxon>
    </lineage>
</organism>
<name>A0ABD2MPB2_9CUCU</name>